<feature type="domain" description="Coenzyme PQQ synthesis protein F-like C-terminal lobe" evidence="13">
    <location>
        <begin position="1116"/>
        <end position="1216"/>
    </location>
</feature>
<dbReference type="Pfam" id="PF22456">
    <property type="entry name" value="PqqF-like_C_4"/>
    <property type="match status" value="1"/>
</dbReference>
<keyword evidence="9" id="KW-1133">Transmembrane helix</keyword>
<keyword evidence="9" id="KW-0472">Membrane</keyword>
<feature type="compositionally biased region" description="Basic and acidic residues" evidence="8">
    <location>
        <begin position="1"/>
        <end position="12"/>
    </location>
</feature>
<feature type="transmembrane region" description="Helical" evidence="9">
    <location>
        <begin position="40"/>
        <end position="61"/>
    </location>
</feature>
<accession>A0A7S4RUZ9</accession>
<name>A0A7S4RUZ9_9STRA</name>
<dbReference type="PANTHER" id="PTHR43690:SF18">
    <property type="entry name" value="INSULIN-DEGRADING ENZYME-RELATED"/>
    <property type="match status" value="1"/>
</dbReference>
<dbReference type="Pfam" id="PF05193">
    <property type="entry name" value="Peptidase_M16_C"/>
    <property type="match status" value="1"/>
</dbReference>
<keyword evidence="4" id="KW-0479">Metal-binding</keyword>
<dbReference type="SUPFAM" id="SSF63411">
    <property type="entry name" value="LuxS/MPP-like metallohydrolase"/>
    <property type="match status" value="4"/>
</dbReference>
<evidence type="ECO:0000256" key="1">
    <source>
        <dbReference type="ARBA" id="ARBA00001947"/>
    </source>
</evidence>
<evidence type="ECO:0000256" key="2">
    <source>
        <dbReference type="ARBA" id="ARBA00007261"/>
    </source>
</evidence>
<comment type="cofactor">
    <cofactor evidence="1">
        <name>Zn(2+)</name>
        <dbReference type="ChEBI" id="CHEBI:29105"/>
    </cofactor>
</comment>
<dbReference type="InterPro" id="IPR050626">
    <property type="entry name" value="Peptidase_M16"/>
</dbReference>
<reference evidence="14" key="1">
    <citation type="submission" date="2021-01" db="EMBL/GenBank/DDBJ databases">
        <authorList>
            <person name="Corre E."/>
            <person name="Pelletier E."/>
            <person name="Niang G."/>
            <person name="Scheremetjew M."/>
            <person name="Finn R."/>
            <person name="Kale V."/>
            <person name="Holt S."/>
            <person name="Cochrane G."/>
            <person name="Meng A."/>
            <person name="Brown T."/>
            <person name="Cohen L."/>
        </authorList>
    </citation>
    <scope>NUCLEOTIDE SEQUENCE</scope>
    <source>
        <strain evidence="14">GSO104</strain>
    </source>
</reference>
<sequence length="1338" mass="149957">MVNLTPKEEKQQSRQHSQHQQQPPQQNLSTIRMISPSKRVLAVLTFAYVMTVSSRVLAFAAKNPSLLNSSYAVKRGKAMFSAFSGFCRVQRQNDLSRPSLGSGKIDSTSIRRQCDSVRCFNSMYSSEGDGKQQQQQQRRSATSLSSTTAAIDIQTATTPTTEATKVLVDDSLFLKPTPDTRHYRSITLPSNSLQVLLVSDPKTDIEAASIHVKAGHFNDPRTRAGLAHFHEHMLFLGTKKYPEENEYETFLGTNGGSSNAYTDMEDTNYYFSVNPLNHKNNGEEEGDAENEADVEEGKVVSKALYGALDRFSQFFKHPLFDSSMMDRELRAINSEYINAITSDTWRNYALLKASCDADHSFSKFGCGNYNTLTNGGDMNMGKKEGSEENEAVVVEGGGGTIPRLEVVEFWKKHYVGKNMKLVVVGKAHLDELEKLVHECFSDVRGDSNDPSPFDDALEEMKHERQQLLFAGTANGATDKEMEEVTTATTAFGSSQLGIIREVIPVAEMRTLKLLFGFPPLDDAMMNDSKPHRVLSHLLGHESPGSLHSLLNEEGYINGLSSGVTLDVSDFSMFSITVSLTPKGMNERDKIIDLIFQYISLIKQSLPSPAASEEEKGGENHHTPVLKEYHDEIRRIGQINFDFSENGDPTSFASGMARRLFKYEENPQEILIGPILMENLDFDITQKLLELLHPSNALITITDPDAAAAIDVDSNDSSMYQDTDLMDSSWQQEKWYGAKYRQKEIDPQVMEKWASYGSGKLSIDSRLKLPELNKFIATDFSLRCDDDDNRDTDSITITSTNGDDTNVATTMPTPPKLLPQDLPGVRMHHKMDTTYRVPKTFIKIHLTSPNVYKSPRSMTLNRLYEKVLNDDLTSFVYDARLAGCHYRVACTPTGFRISLSGYSEKLTDLLDVLTSRMLSLAEEMLEGPAARPALYQMFQKAQQNLLRQTKNIRLDKPYSTAVYNSRLLFEDKIWNIQRYIDEMEEDAYNPLTMEECAKVAEECLFGRVKVESLCMGNIDEQSAKEVGKVIEDHFLKLGRPLSEDETPVFKSLKIPTKSEAKAILGGSVVEEAQSSKIPIIIEELAFSEKEENNAVEVLLQVGCGLTLGQEGVALLALLGNMAYNSAFSQLRTKEQLGYLVSATTRTGSGGGYALSVGVQSSTTLPAELENRIEAWLLTFHKELVEMSEERIAMEAAAVVAQLRERDMKLSDEVGSYWGEIMLTETLSEKLKQPAFDRKERMAKFLTLRDGNTNGDLHANVDEQSFTPAELKQKMIDFFDRHFSAESPERRAISSRVYGQKGKSIYLDNIGKPGYLSNYDDIRHMQQFMSSWPAIPYWLI</sequence>
<evidence type="ECO:0000256" key="5">
    <source>
        <dbReference type="ARBA" id="ARBA00022801"/>
    </source>
</evidence>
<keyword evidence="6" id="KW-0862">Zinc</keyword>
<keyword evidence="7" id="KW-0482">Metalloprotease</keyword>
<feature type="domain" description="Peptidase M16 N-terminal" evidence="10">
    <location>
        <begin position="195"/>
        <end position="350"/>
    </location>
</feature>
<evidence type="ECO:0000256" key="9">
    <source>
        <dbReference type="SAM" id="Phobius"/>
    </source>
</evidence>
<feature type="domain" description="Peptidase M16 C-terminal" evidence="11">
    <location>
        <begin position="403"/>
        <end position="613"/>
    </location>
</feature>
<feature type="region of interest" description="Disordered" evidence="8">
    <location>
        <begin position="794"/>
        <end position="813"/>
    </location>
</feature>
<feature type="region of interest" description="Disordered" evidence="8">
    <location>
        <begin position="125"/>
        <end position="147"/>
    </location>
</feature>
<feature type="compositionally biased region" description="Low complexity" evidence="8">
    <location>
        <begin position="132"/>
        <end position="147"/>
    </location>
</feature>
<dbReference type="PANTHER" id="PTHR43690">
    <property type="entry name" value="NARDILYSIN"/>
    <property type="match status" value="1"/>
</dbReference>
<evidence type="ECO:0000256" key="6">
    <source>
        <dbReference type="ARBA" id="ARBA00022833"/>
    </source>
</evidence>
<dbReference type="Pfam" id="PF16187">
    <property type="entry name" value="Peptidase_M16_M"/>
    <property type="match status" value="1"/>
</dbReference>
<evidence type="ECO:0000259" key="11">
    <source>
        <dbReference type="Pfam" id="PF05193"/>
    </source>
</evidence>
<keyword evidence="9" id="KW-0812">Transmembrane</keyword>
<dbReference type="GO" id="GO:0046872">
    <property type="term" value="F:metal ion binding"/>
    <property type="evidence" value="ECO:0007669"/>
    <property type="project" value="UniProtKB-KW"/>
</dbReference>
<dbReference type="Gene3D" id="3.30.830.10">
    <property type="entry name" value="Metalloenzyme, LuxS/M16 peptidase-like"/>
    <property type="match status" value="4"/>
</dbReference>
<evidence type="ECO:0000256" key="3">
    <source>
        <dbReference type="ARBA" id="ARBA00022670"/>
    </source>
</evidence>
<evidence type="ECO:0008006" key="15">
    <source>
        <dbReference type="Google" id="ProtNLM"/>
    </source>
</evidence>
<evidence type="ECO:0000259" key="10">
    <source>
        <dbReference type="Pfam" id="PF00675"/>
    </source>
</evidence>
<feature type="compositionally biased region" description="Low complexity" evidence="8">
    <location>
        <begin position="14"/>
        <end position="26"/>
    </location>
</feature>
<feature type="domain" description="Peptidase M16 middle/third" evidence="12">
    <location>
        <begin position="640"/>
        <end position="980"/>
    </location>
</feature>
<dbReference type="InterPro" id="IPR011249">
    <property type="entry name" value="Metalloenz_LuxS/M16"/>
</dbReference>
<protein>
    <recommendedName>
        <fullName evidence="15">Peptidase M16 N-terminal domain-containing protein</fullName>
    </recommendedName>
</protein>
<dbReference type="Pfam" id="PF00675">
    <property type="entry name" value="Peptidase_M16"/>
    <property type="match status" value="1"/>
</dbReference>
<proteinExistence type="inferred from homology"/>
<dbReference type="GO" id="GO:0005829">
    <property type="term" value="C:cytosol"/>
    <property type="evidence" value="ECO:0007669"/>
    <property type="project" value="TreeGrafter"/>
</dbReference>
<evidence type="ECO:0000256" key="4">
    <source>
        <dbReference type="ARBA" id="ARBA00022723"/>
    </source>
</evidence>
<evidence type="ECO:0000256" key="7">
    <source>
        <dbReference type="ARBA" id="ARBA00023049"/>
    </source>
</evidence>
<dbReference type="EMBL" id="HBNS01031469">
    <property type="protein sequence ID" value="CAE4625824.1"/>
    <property type="molecule type" value="Transcribed_RNA"/>
</dbReference>
<evidence type="ECO:0000259" key="13">
    <source>
        <dbReference type="Pfam" id="PF22456"/>
    </source>
</evidence>
<dbReference type="InterPro" id="IPR011765">
    <property type="entry name" value="Pept_M16_N"/>
</dbReference>
<dbReference type="GO" id="GO:0004222">
    <property type="term" value="F:metalloendopeptidase activity"/>
    <property type="evidence" value="ECO:0007669"/>
    <property type="project" value="TreeGrafter"/>
</dbReference>
<dbReference type="InterPro" id="IPR054734">
    <property type="entry name" value="PqqF-like_C_4"/>
</dbReference>
<evidence type="ECO:0000256" key="8">
    <source>
        <dbReference type="SAM" id="MobiDB-lite"/>
    </source>
</evidence>
<comment type="similarity">
    <text evidence="2">Belongs to the peptidase M16 family.</text>
</comment>
<dbReference type="InterPro" id="IPR032632">
    <property type="entry name" value="Peptidase_M16_M"/>
</dbReference>
<feature type="compositionally biased region" description="Low complexity" evidence="8">
    <location>
        <begin position="794"/>
        <end position="804"/>
    </location>
</feature>
<dbReference type="GO" id="GO:0051603">
    <property type="term" value="P:proteolysis involved in protein catabolic process"/>
    <property type="evidence" value="ECO:0007669"/>
    <property type="project" value="TreeGrafter"/>
</dbReference>
<evidence type="ECO:0000259" key="12">
    <source>
        <dbReference type="Pfam" id="PF16187"/>
    </source>
</evidence>
<keyword evidence="3" id="KW-0645">Protease</keyword>
<feature type="region of interest" description="Disordered" evidence="8">
    <location>
        <begin position="1"/>
        <end position="32"/>
    </location>
</feature>
<dbReference type="InterPro" id="IPR007863">
    <property type="entry name" value="Peptidase_M16_C"/>
</dbReference>
<gene>
    <name evidence="14" type="ORF">DBRI00130_LOCUS24673</name>
</gene>
<organism evidence="14">
    <name type="scientific">Ditylum brightwellii</name>
    <dbReference type="NCBI Taxonomy" id="49249"/>
    <lineage>
        <taxon>Eukaryota</taxon>
        <taxon>Sar</taxon>
        <taxon>Stramenopiles</taxon>
        <taxon>Ochrophyta</taxon>
        <taxon>Bacillariophyta</taxon>
        <taxon>Mediophyceae</taxon>
        <taxon>Lithodesmiophycidae</taxon>
        <taxon>Lithodesmiales</taxon>
        <taxon>Lithodesmiaceae</taxon>
        <taxon>Ditylum</taxon>
    </lineage>
</organism>
<dbReference type="GO" id="GO:0005739">
    <property type="term" value="C:mitochondrion"/>
    <property type="evidence" value="ECO:0007669"/>
    <property type="project" value="TreeGrafter"/>
</dbReference>
<keyword evidence="5" id="KW-0378">Hydrolase</keyword>
<dbReference type="GO" id="GO:0043171">
    <property type="term" value="P:peptide catabolic process"/>
    <property type="evidence" value="ECO:0007669"/>
    <property type="project" value="TreeGrafter"/>
</dbReference>
<dbReference type="FunFam" id="3.30.830.10:FF:000012">
    <property type="entry name" value="Protease 3"/>
    <property type="match status" value="1"/>
</dbReference>
<evidence type="ECO:0000313" key="14">
    <source>
        <dbReference type="EMBL" id="CAE4625824.1"/>
    </source>
</evidence>